<dbReference type="Proteomes" id="UP000006876">
    <property type="component" value="Chromosome"/>
</dbReference>
<dbReference type="Gene3D" id="3.30.930.10">
    <property type="entry name" value="Bira Bifunctional Protein, Domain 2"/>
    <property type="match status" value="1"/>
</dbReference>
<evidence type="ECO:0000256" key="3">
    <source>
        <dbReference type="ARBA" id="ARBA00022840"/>
    </source>
</evidence>
<evidence type="ECO:0000256" key="1">
    <source>
        <dbReference type="ARBA" id="ARBA00022598"/>
    </source>
</evidence>
<evidence type="ECO:0000256" key="2">
    <source>
        <dbReference type="ARBA" id="ARBA00022741"/>
    </source>
</evidence>
<evidence type="ECO:0000256" key="4">
    <source>
        <dbReference type="ARBA" id="ARBA00023267"/>
    </source>
</evidence>
<dbReference type="NCBIfam" id="TIGR00121">
    <property type="entry name" value="birA_ligase"/>
    <property type="match status" value="1"/>
</dbReference>
<dbReference type="InterPro" id="IPR004408">
    <property type="entry name" value="Biotin_CoA_COase_ligase"/>
</dbReference>
<dbReference type="SUPFAM" id="SSF50037">
    <property type="entry name" value="C-terminal domain of transcriptional repressors"/>
    <property type="match status" value="1"/>
</dbReference>
<dbReference type="GO" id="GO:0005737">
    <property type="term" value="C:cytoplasm"/>
    <property type="evidence" value="ECO:0007669"/>
    <property type="project" value="TreeGrafter"/>
</dbReference>
<reference evidence="9 10" key="1">
    <citation type="journal article" date="2011" name="J. Bacteriol.">
        <title>Complete genome sequence of the haloaromatic acid-degrading bacterium Achromobacter xylosoxidans A8.</title>
        <authorList>
            <person name="Strnad H."/>
            <person name="Ridl J."/>
            <person name="Paces J."/>
            <person name="Kolar M."/>
            <person name="Vlcek C."/>
            <person name="Paces V."/>
        </authorList>
    </citation>
    <scope>NUCLEOTIDE SEQUENCE [LARGE SCALE GENOMIC DNA]</scope>
    <source>
        <strain evidence="9 10">A8</strain>
    </source>
</reference>
<dbReference type="GO" id="GO:0004077">
    <property type="term" value="F:biotin--[biotin carboxyl-carrier protein] ligase activity"/>
    <property type="evidence" value="ECO:0007669"/>
    <property type="project" value="UniProtKB-EC"/>
</dbReference>
<name>E3HQD6_ACHXA</name>
<organism evidence="9 10">
    <name type="scientific">Achromobacter xylosoxidans (strain A8)</name>
    <dbReference type="NCBI Taxonomy" id="762376"/>
    <lineage>
        <taxon>Bacteria</taxon>
        <taxon>Pseudomonadati</taxon>
        <taxon>Pseudomonadota</taxon>
        <taxon>Betaproteobacteria</taxon>
        <taxon>Burkholderiales</taxon>
        <taxon>Alcaligenaceae</taxon>
        <taxon>Achromobacter</taxon>
    </lineage>
</organism>
<evidence type="ECO:0000313" key="9">
    <source>
        <dbReference type="EMBL" id="ADP19570.1"/>
    </source>
</evidence>
<dbReference type="InterPro" id="IPR004143">
    <property type="entry name" value="BPL_LPL_catalytic"/>
</dbReference>
<keyword evidence="4" id="KW-0092">Biotin</keyword>
<evidence type="ECO:0000259" key="7">
    <source>
        <dbReference type="Pfam" id="PF02237"/>
    </source>
</evidence>
<keyword evidence="2" id="KW-0547">Nucleotide-binding</keyword>
<dbReference type="GO" id="GO:0005524">
    <property type="term" value="F:ATP binding"/>
    <property type="evidence" value="ECO:0007669"/>
    <property type="project" value="UniProtKB-KW"/>
</dbReference>
<dbReference type="InterPro" id="IPR008988">
    <property type="entry name" value="Transcriptional_repressor_C"/>
</dbReference>
<dbReference type="SUPFAM" id="SSF55681">
    <property type="entry name" value="Class II aaRS and biotin synthetases"/>
    <property type="match status" value="1"/>
</dbReference>
<protein>
    <recommendedName>
        <fullName evidence="5">biotin--[biotin carboxyl-carrier protein] ligase</fullName>
        <ecNumber evidence="5">6.3.4.15</ecNumber>
    </recommendedName>
</protein>
<evidence type="ECO:0000259" key="8">
    <source>
        <dbReference type="Pfam" id="PF03099"/>
    </source>
</evidence>
<evidence type="ECO:0000313" key="10">
    <source>
        <dbReference type="Proteomes" id="UP000006876"/>
    </source>
</evidence>
<dbReference type="EC" id="6.3.4.15" evidence="5"/>
<feature type="domain" description="BPL/LPL catalytic" evidence="8">
    <location>
        <begin position="95"/>
        <end position="200"/>
    </location>
</feature>
<dbReference type="Gene3D" id="2.30.30.100">
    <property type="match status" value="1"/>
</dbReference>
<dbReference type="Pfam" id="PF03099">
    <property type="entry name" value="BPL_LplA_LipB"/>
    <property type="match status" value="1"/>
</dbReference>
<dbReference type="CDD" id="cd16442">
    <property type="entry name" value="BPL"/>
    <property type="match status" value="1"/>
</dbReference>
<dbReference type="PANTHER" id="PTHR12835">
    <property type="entry name" value="BIOTIN PROTEIN LIGASE"/>
    <property type="match status" value="1"/>
</dbReference>
<comment type="catalytic activity">
    <reaction evidence="6">
        <text>biotin + L-lysyl-[protein] + ATP = N(6)-biotinyl-L-lysyl-[protein] + AMP + diphosphate + H(+)</text>
        <dbReference type="Rhea" id="RHEA:11756"/>
        <dbReference type="Rhea" id="RHEA-COMP:9752"/>
        <dbReference type="Rhea" id="RHEA-COMP:10505"/>
        <dbReference type="ChEBI" id="CHEBI:15378"/>
        <dbReference type="ChEBI" id="CHEBI:29969"/>
        <dbReference type="ChEBI" id="CHEBI:30616"/>
        <dbReference type="ChEBI" id="CHEBI:33019"/>
        <dbReference type="ChEBI" id="CHEBI:57586"/>
        <dbReference type="ChEBI" id="CHEBI:83144"/>
        <dbReference type="ChEBI" id="CHEBI:456215"/>
        <dbReference type="EC" id="6.3.4.15"/>
    </reaction>
</comment>
<dbReference type="PANTHER" id="PTHR12835:SF5">
    <property type="entry name" value="BIOTIN--PROTEIN LIGASE"/>
    <property type="match status" value="1"/>
</dbReference>
<gene>
    <name evidence="9" type="primary">birA</name>
    <name evidence="9" type="ordered locus">AXYL_06277</name>
</gene>
<dbReference type="InterPro" id="IPR003142">
    <property type="entry name" value="BPL_C"/>
</dbReference>
<dbReference type="STRING" id="762376.AXYL_06277"/>
<dbReference type="HOGENOM" id="CLU_051096_4_1_4"/>
<dbReference type="InterPro" id="IPR045864">
    <property type="entry name" value="aa-tRNA-synth_II/BPL/LPL"/>
</dbReference>
<evidence type="ECO:0000256" key="5">
    <source>
        <dbReference type="ARBA" id="ARBA00024227"/>
    </source>
</evidence>
<dbReference type="AlphaFoldDB" id="E3HQD6"/>
<dbReference type="Pfam" id="PF02237">
    <property type="entry name" value="BPL_C"/>
    <property type="match status" value="1"/>
</dbReference>
<evidence type="ECO:0000256" key="6">
    <source>
        <dbReference type="ARBA" id="ARBA00047846"/>
    </source>
</evidence>
<proteinExistence type="predicted"/>
<dbReference type="eggNOG" id="COG0340">
    <property type="taxonomic scope" value="Bacteria"/>
</dbReference>
<keyword evidence="3" id="KW-0067">ATP-binding</keyword>
<sequence>MRHEGRIPVQKCIANHKRWRWPTASAGRVPYNRRHMPAQASPIDLPAPETLARTLSTRLPAFQDIAWTGSTGSTNADLLARARAGAGGKPWLLGTHLQETGRGRAGRPWQNRTGSTLMFSCAFDVHLPPAQLPALSPLAGIAACEALRAVAGPHATGLCMKWPNDVQWHDAKLAGVLVETTRNPGGSEAGHTVVIGMGVNLVDAARLSLALEREVADWCQVQAGAARQASAADLVCASAMAWLETVQTLEREGFGAFRQRFDQVDALAGRKVNVLDKGAILLSGTASGVDEQGRLLVQTPEGTQPILIGEISIRRQA</sequence>
<dbReference type="KEGG" id="axy:AXYL_06277"/>
<dbReference type="EMBL" id="CP002287">
    <property type="protein sequence ID" value="ADP19570.1"/>
    <property type="molecule type" value="Genomic_DNA"/>
</dbReference>
<keyword evidence="1 9" id="KW-0436">Ligase</keyword>
<feature type="domain" description="Biotin protein ligase C-terminal" evidence="7">
    <location>
        <begin position="269"/>
        <end position="314"/>
    </location>
</feature>
<accession>E3HQD6</accession>